<dbReference type="OrthoDB" id="3485059at2759"/>
<name>A0A179F507_METCM</name>
<protein>
    <submittedName>
        <fullName evidence="2">Hydrophobic surface binding protein A domain-containing protein</fullName>
    </submittedName>
</protein>
<dbReference type="EMBL" id="LSBJ02000008">
    <property type="protein sequence ID" value="OAQ60431.1"/>
    <property type="molecule type" value="Genomic_DNA"/>
</dbReference>
<dbReference type="AlphaFoldDB" id="A0A179F507"/>
<evidence type="ECO:0000256" key="1">
    <source>
        <dbReference type="SAM" id="SignalP"/>
    </source>
</evidence>
<dbReference type="InterPro" id="IPR021054">
    <property type="entry name" value="Cell_wall_mannoprotein_1"/>
</dbReference>
<gene>
    <name evidence="2" type="ORF">VFPPC_06572</name>
</gene>
<accession>A0A179F507</accession>
<comment type="caution">
    <text evidence="2">The sequence shown here is derived from an EMBL/GenBank/DDBJ whole genome shotgun (WGS) entry which is preliminary data.</text>
</comment>
<feature type="signal peptide" evidence="1">
    <location>
        <begin position="1"/>
        <end position="16"/>
    </location>
</feature>
<reference evidence="2 3" key="1">
    <citation type="journal article" date="2016" name="PLoS Pathog.">
        <title>Biosynthesis of antibiotic leucinostatins in bio-control fungus Purpureocillium lilacinum and their inhibition on phytophthora revealed by genome mining.</title>
        <authorList>
            <person name="Wang G."/>
            <person name="Liu Z."/>
            <person name="Lin R."/>
            <person name="Li E."/>
            <person name="Mao Z."/>
            <person name="Ling J."/>
            <person name="Yang Y."/>
            <person name="Yin W.B."/>
            <person name="Xie B."/>
        </authorList>
    </citation>
    <scope>NUCLEOTIDE SEQUENCE [LARGE SCALE GENOMIC DNA]</scope>
    <source>
        <strain evidence="2">170</strain>
    </source>
</reference>
<dbReference type="GeneID" id="28849577"/>
<dbReference type="GO" id="GO:0005576">
    <property type="term" value="C:extracellular region"/>
    <property type="evidence" value="ECO:0007669"/>
    <property type="project" value="TreeGrafter"/>
</dbReference>
<dbReference type="PANTHER" id="PTHR38123:SF4">
    <property type="entry name" value="CELL WALL GALACTOMANNOPROTEIN, PUTATIVE (AFU_ORTHOLOGUE AFUA_4G00870)-RELATED"/>
    <property type="match status" value="1"/>
</dbReference>
<organism evidence="2 3">
    <name type="scientific">Pochonia chlamydosporia 170</name>
    <dbReference type="NCBI Taxonomy" id="1380566"/>
    <lineage>
        <taxon>Eukaryota</taxon>
        <taxon>Fungi</taxon>
        <taxon>Dikarya</taxon>
        <taxon>Ascomycota</taxon>
        <taxon>Pezizomycotina</taxon>
        <taxon>Sordariomycetes</taxon>
        <taxon>Hypocreomycetidae</taxon>
        <taxon>Hypocreales</taxon>
        <taxon>Clavicipitaceae</taxon>
        <taxon>Pochonia</taxon>
    </lineage>
</organism>
<dbReference type="PANTHER" id="PTHR38123">
    <property type="entry name" value="CELL WALL SERINE-THREONINE-RICH GALACTOMANNOPROTEIN MP1 (AFU_ORTHOLOGUE AFUA_4G03240)"/>
    <property type="match status" value="1"/>
</dbReference>
<feature type="chain" id="PRO_5008101316" evidence="1">
    <location>
        <begin position="17"/>
        <end position="175"/>
    </location>
</feature>
<keyword evidence="1" id="KW-0732">Signal</keyword>
<keyword evidence="3" id="KW-1185">Reference proteome</keyword>
<evidence type="ECO:0000313" key="3">
    <source>
        <dbReference type="Proteomes" id="UP000078397"/>
    </source>
</evidence>
<dbReference type="Proteomes" id="UP000078397">
    <property type="component" value="Unassembled WGS sequence"/>
</dbReference>
<dbReference type="RefSeq" id="XP_018138309.1">
    <property type="nucleotide sequence ID" value="XM_018285583.1"/>
</dbReference>
<sequence length="175" mass="18176">MRFLYALAALACTAAAQTSNVQAVRNDIANITTLMATLSSDVKLVKPGSAGIAQALQVQVDAVNIHKRLLTSIDDTESSAPFGAGGSLSIGLDFIGLSPKVKTTLQDVTKQKAALGELGIVVLSSLYQLKQDTDTFGAAVLEKLDALEKAIAPAIIKDLDKAFNDAIVAYGGKAT</sequence>
<dbReference type="Gene3D" id="1.20.1280.140">
    <property type="match status" value="1"/>
</dbReference>
<dbReference type="KEGG" id="pchm:VFPPC_06572"/>
<proteinExistence type="predicted"/>
<evidence type="ECO:0000313" key="2">
    <source>
        <dbReference type="EMBL" id="OAQ60431.1"/>
    </source>
</evidence>
<dbReference type="Pfam" id="PF12296">
    <property type="entry name" value="HsbA"/>
    <property type="match status" value="1"/>
</dbReference>